<feature type="signal peptide" evidence="1">
    <location>
        <begin position="1"/>
        <end position="22"/>
    </location>
</feature>
<dbReference type="RefSeq" id="WP_311692902.1">
    <property type="nucleotide sequence ID" value="NZ_JAVRHL010000003.1"/>
</dbReference>
<dbReference type="Proteomes" id="UP001265259">
    <property type="component" value="Unassembled WGS sequence"/>
</dbReference>
<dbReference type="EMBL" id="JAVRHL010000003">
    <property type="protein sequence ID" value="MDT0683922.1"/>
    <property type="molecule type" value="Genomic_DNA"/>
</dbReference>
<feature type="chain" id="PRO_5045373522" description="Peptidase inhibitor I78 family protein" evidence="1">
    <location>
        <begin position="23"/>
        <end position="117"/>
    </location>
</feature>
<evidence type="ECO:0000256" key="1">
    <source>
        <dbReference type="SAM" id="SignalP"/>
    </source>
</evidence>
<name>A0ABU3DLC1_9RHOB</name>
<protein>
    <recommendedName>
        <fullName evidence="4">Peptidase inhibitor I78 family protein</fullName>
    </recommendedName>
</protein>
<evidence type="ECO:0000313" key="2">
    <source>
        <dbReference type="EMBL" id="MDT0683922.1"/>
    </source>
</evidence>
<evidence type="ECO:0008006" key="4">
    <source>
        <dbReference type="Google" id="ProtNLM"/>
    </source>
</evidence>
<comment type="caution">
    <text evidence="2">The sequence shown here is derived from an EMBL/GenBank/DDBJ whole genome shotgun (WGS) entry which is preliminary data.</text>
</comment>
<sequence>MTRLVRLVPVLFLAMAAVPVAAEDISCTLSRACVAGEGCGQPDASGLTVAGWDGASPAIRVGGDTLPANVSRQGGAIVASAGGAEARVESNGMLLFRRITTRDGARTVTDYTGRCDR</sequence>
<keyword evidence="1" id="KW-0732">Signal</keyword>
<proteinExistence type="predicted"/>
<accession>A0ABU3DLC1</accession>
<organism evidence="2 3">
    <name type="scientific">Tropicimonas omnivorans</name>
    <dbReference type="NCBI Taxonomy" id="3075590"/>
    <lineage>
        <taxon>Bacteria</taxon>
        <taxon>Pseudomonadati</taxon>
        <taxon>Pseudomonadota</taxon>
        <taxon>Alphaproteobacteria</taxon>
        <taxon>Rhodobacterales</taxon>
        <taxon>Roseobacteraceae</taxon>
        <taxon>Tropicimonas</taxon>
    </lineage>
</organism>
<reference evidence="2 3" key="1">
    <citation type="submission" date="2023-09" db="EMBL/GenBank/DDBJ databases">
        <authorList>
            <person name="Rey-Velasco X."/>
        </authorList>
    </citation>
    <scope>NUCLEOTIDE SEQUENCE [LARGE SCALE GENOMIC DNA]</scope>
    <source>
        <strain evidence="2 3">F158</strain>
    </source>
</reference>
<evidence type="ECO:0000313" key="3">
    <source>
        <dbReference type="Proteomes" id="UP001265259"/>
    </source>
</evidence>
<keyword evidence="3" id="KW-1185">Reference proteome</keyword>
<gene>
    <name evidence="2" type="ORF">RM543_14625</name>
</gene>